<dbReference type="EMBL" id="CP047180">
    <property type="protein sequence ID" value="QHC64431.1"/>
    <property type="molecule type" value="Genomic_DNA"/>
</dbReference>
<protein>
    <submittedName>
        <fullName evidence="2">Extracellular solute-binding protein</fullName>
    </submittedName>
</protein>
<accession>A0ABX6H3T9</accession>
<dbReference type="Pfam" id="PF13416">
    <property type="entry name" value="SBP_bac_8"/>
    <property type="match status" value="1"/>
</dbReference>
<dbReference type="PANTHER" id="PTHR43649:SF32">
    <property type="entry name" value="SUGAR BINDING SECRETED PROTEIN"/>
    <property type="match status" value="1"/>
</dbReference>
<dbReference type="InterPro" id="IPR006059">
    <property type="entry name" value="SBP"/>
</dbReference>
<proteinExistence type="predicted"/>
<feature type="region of interest" description="Disordered" evidence="1">
    <location>
        <begin position="56"/>
        <end position="80"/>
    </location>
</feature>
<feature type="compositionally biased region" description="Basic and acidic residues" evidence="1">
    <location>
        <begin position="56"/>
        <end position="67"/>
    </location>
</feature>
<gene>
    <name evidence="2" type="ORF">GSU69_18260</name>
</gene>
<dbReference type="SUPFAM" id="SSF53850">
    <property type="entry name" value="Periplasmic binding protein-like II"/>
    <property type="match status" value="1"/>
</dbReference>
<dbReference type="InterPro" id="IPR050490">
    <property type="entry name" value="Bact_solute-bd_prot1"/>
</dbReference>
<evidence type="ECO:0000313" key="2">
    <source>
        <dbReference type="EMBL" id="QHC64431.1"/>
    </source>
</evidence>
<evidence type="ECO:0000313" key="3">
    <source>
        <dbReference type="Proteomes" id="UP000464597"/>
    </source>
</evidence>
<dbReference type="PANTHER" id="PTHR43649">
    <property type="entry name" value="ARABINOSE-BINDING PROTEIN-RELATED"/>
    <property type="match status" value="1"/>
</dbReference>
<keyword evidence="3" id="KW-1185">Reference proteome</keyword>
<organism evidence="2 3">
    <name type="scientific">Rathayibacter festucae</name>
    <dbReference type="NCBI Taxonomy" id="110937"/>
    <lineage>
        <taxon>Bacteria</taxon>
        <taxon>Bacillati</taxon>
        <taxon>Actinomycetota</taxon>
        <taxon>Actinomycetes</taxon>
        <taxon>Micrococcales</taxon>
        <taxon>Microbacteriaceae</taxon>
        <taxon>Rathayibacter</taxon>
    </lineage>
</organism>
<reference evidence="3" key="1">
    <citation type="submission" date="2019-12" db="EMBL/GenBank/DDBJ databases">
        <title>Complete and draft genome sequences of new strains and members of some known species of the genus Rathayibacter isolated from plants.</title>
        <authorList>
            <person name="Tarlachkov S.V."/>
            <person name="Starodumova I.P."/>
            <person name="Dorofeeva L.V."/>
            <person name="Prisyazhnaya N.V."/>
            <person name="Leyn S."/>
            <person name="Zlamal J."/>
            <person name="Elan M."/>
            <person name="Osterman A.L."/>
            <person name="Nadler S."/>
            <person name="Subbotin S.A."/>
            <person name="Evtushenko L.I."/>
        </authorList>
    </citation>
    <scope>NUCLEOTIDE SEQUENCE [LARGE SCALE GENOMIC DNA]</scope>
    <source>
        <strain evidence="3">VKM Ac-2802</strain>
    </source>
</reference>
<feature type="region of interest" description="Disordered" evidence="1">
    <location>
        <begin position="133"/>
        <end position="153"/>
    </location>
</feature>
<name>A0ABX6H3T9_9MICO</name>
<dbReference type="Gene3D" id="3.40.190.10">
    <property type="entry name" value="Periplasmic binding protein-like II"/>
    <property type="match status" value="1"/>
</dbReference>
<dbReference type="Proteomes" id="UP000464597">
    <property type="component" value="Chromosome"/>
</dbReference>
<sequence length="595" mass="63006">MDLELAHLRLAESAPARCFVGFPRARSCSACRRSLGVTPGSREQLRLATPPRVHEPRVVPRAGDRPASHPARGITSSSRVWPDSACRGRFRVPRPIPRAEPPPAPAAEAKESALTKVLTSPRPAPYARLTPRESALTHGSTAPWERPQGCPDTHHEGVTVLESRRARIATAIAGAATLALLVSGCSSGSGAAEDGDIELTVTTFGAMGFDDLYAEYEAAHPGVTIVPNNIDTGGNARTDAFTKLAAGSGLADVVAIEEGWLGSIMEVSDQFVDLRDHGIEDRKADWVDWKYEQAVDPDGRVIGYGTDIGPEGLCYSTAAFEAAGLPTNRAAVAELLGGADATWEDYLAAGKQYHDATGKAWYDQSGFVWNAMVNQLPEGYYTADGELNIDGNAELQERWGWITDGAASGLSAAQKAWDWNKGKSFNDGTFATFVCPGWMLGQVKAQVEAGGGDPEATGWDFADVFPGGAANWGGSFLSVPTQSKHPAEAAELASWLSEPEQQIAAFDATGPFPSTVSAQEQLASAAAPDPALNGSPTGAILAERAQGVVAQYKGPDDSLIQENVFGPVLQKVDRGELDGDKGWDEALSLLDELVD</sequence>
<evidence type="ECO:0000256" key="1">
    <source>
        <dbReference type="SAM" id="MobiDB-lite"/>
    </source>
</evidence>